<reference evidence="1 2" key="1">
    <citation type="journal article" date="2012" name="Science">
        <title>Ecological populations of bacteria act as socially cohesive units of antibiotic production and resistance.</title>
        <authorList>
            <person name="Cordero O.X."/>
            <person name="Wildschutte H."/>
            <person name="Kirkup B."/>
            <person name="Proehl S."/>
            <person name="Ngo L."/>
            <person name="Hussain F."/>
            <person name="Le Roux F."/>
            <person name="Mincer T."/>
            <person name="Polz M.F."/>
        </authorList>
    </citation>
    <scope>NUCLEOTIDE SEQUENCE [LARGE SCALE GENOMIC DNA]</scope>
    <source>
        <strain evidence="1 2">5S-186</strain>
    </source>
</reference>
<accession>A0ABX3ARP5</accession>
<dbReference type="RefSeq" id="WP_017022980.1">
    <property type="nucleotide sequence ID" value="NZ_AJYJ02000123.1"/>
</dbReference>
<gene>
    <name evidence="1" type="ORF">A1Q5_01550</name>
</gene>
<proteinExistence type="predicted"/>
<evidence type="ECO:0000313" key="1">
    <source>
        <dbReference type="EMBL" id="OEF10841.1"/>
    </source>
</evidence>
<organism evidence="1 2">
    <name type="scientific">Aliivibrio logei 5S-186</name>
    <dbReference type="NCBI Taxonomy" id="626086"/>
    <lineage>
        <taxon>Bacteria</taxon>
        <taxon>Pseudomonadati</taxon>
        <taxon>Pseudomonadota</taxon>
        <taxon>Gammaproteobacteria</taxon>
        <taxon>Vibrionales</taxon>
        <taxon>Vibrionaceae</taxon>
        <taxon>Aliivibrio</taxon>
    </lineage>
</organism>
<dbReference type="EMBL" id="AJYJ02000123">
    <property type="protein sequence ID" value="OEF10841.1"/>
    <property type="molecule type" value="Genomic_DNA"/>
</dbReference>
<protein>
    <submittedName>
        <fullName evidence="1">Uncharacterized protein</fullName>
    </submittedName>
</protein>
<name>A0ABX3ARP5_ALILO</name>
<dbReference type="Proteomes" id="UP000095059">
    <property type="component" value="Unassembled WGS sequence"/>
</dbReference>
<sequence>MSVIEKAKAIMINDRYFHDFGKKRQVLTAWSVGGAKLFVYADTLDAVLKKLDKKRKTYQVVDVAVNKPSGVSIKEFYQLYYCLHRTIFNIHKTTPSIGLHQRAYKISSMSALVALLESEFSPKDVGKIKNLVSSVQYSSNEVCPLLLRLSFYRQNKQIKARAENEKFCEDIPF</sequence>
<keyword evidence="2" id="KW-1185">Reference proteome</keyword>
<comment type="caution">
    <text evidence="1">The sequence shown here is derived from an EMBL/GenBank/DDBJ whole genome shotgun (WGS) entry which is preliminary data.</text>
</comment>
<evidence type="ECO:0000313" key="2">
    <source>
        <dbReference type="Proteomes" id="UP000095059"/>
    </source>
</evidence>